<dbReference type="GO" id="GO:0004176">
    <property type="term" value="F:ATP-dependent peptidase activity"/>
    <property type="evidence" value="ECO:0007669"/>
    <property type="project" value="UniProtKB-UniRule"/>
</dbReference>
<dbReference type="AlphaFoldDB" id="A0A2V5LF55"/>
<dbReference type="GO" id="GO:0004252">
    <property type="term" value="F:serine-type endopeptidase activity"/>
    <property type="evidence" value="ECO:0007669"/>
    <property type="project" value="UniProtKB-UniRule"/>
</dbReference>
<feature type="transmembrane region" description="Helical" evidence="3">
    <location>
        <begin position="58"/>
        <end position="84"/>
    </location>
</feature>
<reference evidence="5 6" key="1">
    <citation type="submission" date="2018-05" db="EMBL/GenBank/DDBJ databases">
        <title>Genetic diversity of glacier-inhabiting Cryobacterium bacteria in China and description of Cryobacterium mengkeensis sp. nov. and Arthrobacter glacialis sp. nov.</title>
        <authorList>
            <person name="Liu Q."/>
            <person name="Xin Y.-H."/>
        </authorList>
    </citation>
    <scope>NUCLEOTIDE SEQUENCE [LARGE SCALE GENOMIC DNA]</scope>
    <source>
        <strain evidence="5 6">LI2</strain>
    </source>
</reference>
<gene>
    <name evidence="5" type="ORF">CVV68_02690</name>
</gene>
<accession>A0A2V5LF55</accession>
<dbReference type="EMBL" id="QJVD01000002">
    <property type="protein sequence ID" value="PYI69324.1"/>
    <property type="molecule type" value="Genomic_DNA"/>
</dbReference>
<feature type="region of interest" description="Disordered" evidence="2">
    <location>
        <begin position="1"/>
        <end position="29"/>
    </location>
</feature>
<comment type="similarity">
    <text evidence="1">Belongs to the peptidase S16 family.</text>
</comment>
<dbReference type="Proteomes" id="UP000247832">
    <property type="component" value="Unassembled WGS sequence"/>
</dbReference>
<evidence type="ECO:0000259" key="4">
    <source>
        <dbReference type="PROSITE" id="PS51786"/>
    </source>
</evidence>
<dbReference type="OrthoDB" id="2356897at2"/>
<protein>
    <recommendedName>
        <fullName evidence="1">endopeptidase La</fullName>
        <ecNumber evidence="1">3.4.21.53</ecNumber>
    </recommendedName>
</protein>
<feature type="domain" description="Lon proteolytic" evidence="4">
    <location>
        <begin position="290"/>
        <end position="389"/>
    </location>
</feature>
<dbReference type="GO" id="GO:0005524">
    <property type="term" value="F:ATP binding"/>
    <property type="evidence" value="ECO:0007669"/>
    <property type="project" value="InterPro"/>
</dbReference>
<dbReference type="InterPro" id="IPR020568">
    <property type="entry name" value="Ribosomal_Su5_D2-typ_SF"/>
</dbReference>
<dbReference type="EC" id="3.4.21.53" evidence="1"/>
<evidence type="ECO:0000256" key="2">
    <source>
        <dbReference type="SAM" id="MobiDB-lite"/>
    </source>
</evidence>
<evidence type="ECO:0000313" key="5">
    <source>
        <dbReference type="EMBL" id="PYI69324.1"/>
    </source>
</evidence>
<name>A0A2V5LF55_9MICC</name>
<feature type="active site" evidence="1">
    <location>
        <position position="341"/>
    </location>
</feature>
<dbReference type="PROSITE" id="PS51786">
    <property type="entry name" value="LON_PROTEOLYTIC"/>
    <property type="match status" value="1"/>
</dbReference>
<keyword evidence="1" id="KW-0378">Hydrolase</keyword>
<dbReference type="SUPFAM" id="SSF50156">
    <property type="entry name" value="PDZ domain-like"/>
    <property type="match status" value="1"/>
</dbReference>
<dbReference type="Gene3D" id="3.30.230.10">
    <property type="match status" value="1"/>
</dbReference>
<organism evidence="5 6">
    <name type="scientific">Arthrobacter livingstonensis</name>
    <dbReference type="NCBI Taxonomy" id="670078"/>
    <lineage>
        <taxon>Bacteria</taxon>
        <taxon>Bacillati</taxon>
        <taxon>Actinomycetota</taxon>
        <taxon>Actinomycetes</taxon>
        <taxon>Micrococcales</taxon>
        <taxon>Micrococcaceae</taxon>
        <taxon>Arthrobacter</taxon>
    </lineage>
</organism>
<sequence>MNPDGHSRVERGERTQAARHPRRAARRNLGKVKVLSQENHDVAPQPVKAKAAVRDGRVSLMVVSGVIAAVLAVAALAIPVPYVVESPGPAINTIGKVNGQPVISVTGHDSFPATSGALDLTTVHMTGGLPDSQINIFEALRAWLTPSDTIYPAELIYAPGTSQDAVNSENSAAMTGSQENATAAAFKALGIDYKTVLAVASVPTDGASAGILKPDDVLLAIGGKDITGLPAIEAVLAAGKGAPVEVKVQRGGADKTVTVTPRANKDGKYLLGIALQNKFTFPFTVDITLSNIGGPSAGTMFALGIMDTLTKGGLTGGKHFAGTGTIDPDGNVGAIGGIAQKMVGARNNGADYFLAPAANCGDVVGHVPNGLHVVKVATLKEAYAAVTAIGSGADGSTLPACK</sequence>
<dbReference type="PANTHER" id="PTHR10046">
    <property type="entry name" value="ATP DEPENDENT LON PROTEASE FAMILY MEMBER"/>
    <property type="match status" value="1"/>
</dbReference>
<keyword evidence="3" id="KW-0812">Transmembrane</keyword>
<evidence type="ECO:0000256" key="3">
    <source>
        <dbReference type="SAM" id="Phobius"/>
    </source>
</evidence>
<evidence type="ECO:0000313" key="6">
    <source>
        <dbReference type="Proteomes" id="UP000247832"/>
    </source>
</evidence>
<keyword evidence="1" id="KW-0645">Protease</keyword>
<dbReference type="SUPFAM" id="SSF54211">
    <property type="entry name" value="Ribosomal protein S5 domain 2-like"/>
    <property type="match status" value="1"/>
</dbReference>
<feature type="compositionally biased region" description="Basic and acidic residues" evidence="2">
    <location>
        <begin position="1"/>
        <end position="16"/>
    </location>
</feature>
<comment type="catalytic activity">
    <reaction evidence="1">
        <text>Hydrolysis of proteins in presence of ATP.</text>
        <dbReference type="EC" id="3.4.21.53"/>
    </reaction>
</comment>
<evidence type="ECO:0000256" key="1">
    <source>
        <dbReference type="PROSITE-ProRule" id="PRU01122"/>
    </source>
</evidence>
<keyword evidence="1" id="KW-0720">Serine protease</keyword>
<dbReference type="Pfam" id="PF05362">
    <property type="entry name" value="Lon_C"/>
    <property type="match status" value="1"/>
</dbReference>
<dbReference type="GO" id="GO:0006508">
    <property type="term" value="P:proteolysis"/>
    <property type="evidence" value="ECO:0007669"/>
    <property type="project" value="UniProtKB-KW"/>
</dbReference>
<dbReference type="InterPro" id="IPR008269">
    <property type="entry name" value="Lon_proteolytic"/>
</dbReference>
<proteinExistence type="inferred from homology"/>
<dbReference type="InterPro" id="IPR036034">
    <property type="entry name" value="PDZ_sf"/>
</dbReference>
<keyword evidence="6" id="KW-1185">Reference proteome</keyword>
<dbReference type="GO" id="GO:0030163">
    <property type="term" value="P:protein catabolic process"/>
    <property type="evidence" value="ECO:0007669"/>
    <property type="project" value="InterPro"/>
</dbReference>
<keyword evidence="3" id="KW-1133">Transmembrane helix</keyword>
<comment type="caution">
    <text evidence="5">The sequence shown here is derived from an EMBL/GenBank/DDBJ whole genome shotgun (WGS) entry which is preliminary data.</text>
</comment>
<dbReference type="InterPro" id="IPR027065">
    <property type="entry name" value="Lon_Prtase"/>
</dbReference>
<feature type="active site" evidence="1">
    <location>
        <position position="296"/>
    </location>
</feature>
<feature type="compositionally biased region" description="Basic residues" evidence="2">
    <location>
        <begin position="17"/>
        <end position="29"/>
    </location>
</feature>
<dbReference type="InterPro" id="IPR014721">
    <property type="entry name" value="Ribsml_uS5_D2-typ_fold_subgr"/>
</dbReference>
<keyword evidence="3" id="KW-0472">Membrane</keyword>